<dbReference type="GO" id="GO:0003677">
    <property type="term" value="F:DNA binding"/>
    <property type="evidence" value="ECO:0007669"/>
    <property type="project" value="UniProtKB-UniRule"/>
</dbReference>
<evidence type="ECO:0000256" key="3">
    <source>
        <dbReference type="ARBA" id="ARBA00022833"/>
    </source>
</evidence>
<dbReference type="PANTHER" id="PTHR47577:SF2">
    <property type="entry name" value="THAP DOMAIN CONTAINING 9"/>
    <property type="match status" value="1"/>
</dbReference>
<evidence type="ECO:0000256" key="4">
    <source>
        <dbReference type="ARBA" id="ARBA00023125"/>
    </source>
</evidence>
<accession>A0A6G0YK04</accession>
<proteinExistence type="predicted"/>
<evidence type="ECO:0000256" key="1">
    <source>
        <dbReference type="ARBA" id="ARBA00022723"/>
    </source>
</evidence>
<dbReference type="SMART" id="SM00692">
    <property type="entry name" value="DM3"/>
    <property type="match status" value="1"/>
</dbReference>
<dbReference type="EMBL" id="VUJU01003644">
    <property type="protein sequence ID" value="KAF0757214.1"/>
    <property type="molecule type" value="Genomic_DNA"/>
</dbReference>
<dbReference type="OrthoDB" id="6760869at2759"/>
<dbReference type="InterPro" id="IPR006612">
    <property type="entry name" value="THAP_Znf"/>
</dbReference>
<dbReference type="AlphaFoldDB" id="A0A6G0YK04"/>
<dbReference type="InterPro" id="IPR048366">
    <property type="entry name" value="TNP-like_GBD"/>
</dbReference>
<evidence type="ECO:0000259" key="7">
    <source>
        <dbReference type="PROSITE" id="PS50950"/>
    </source>
</evidence>
<gene>
    <name evidence="8" type="ORF">FWK35_00023231</name>
</gene>
<organism evidence="8 9">
    <name type="scientific">Aphis craccivora</name>
    <name type="common">Cowpea aphid</name>
    <dbReference type="NCBI Taxonomy" id="307492"/>
    <lineage>
        <taxon>Eukaryota</taxon>
        <taxon>Metazoa</taxon>
        <taxon>Ecdysozoa</taxon>
        <taxon>Arthropoda</taxon>
        <taxon>Hexapoda</taxon>
        <taxon>Insecta</taxon>
        <taxon>Pterygota</taxon>
        <taxon>Neoptera</taxon>
        <taxon>Paraneoptera</taxon>
        <taxon>Hemiptera</taxon>
        <taxon>Sternorrhyncha</taxon>
        <taxon>Aphidomorpha</taxon>
        <taxon>Aphidoidea</taxon>
        <taxon>Aphididae</taxon>
        <taxon>Aphidini</taxon>
        <taxon>Aphis</taxon>
        <taxon>Aphis</taxon>
    </lineage>
</organism>
<dbReference type="GO" id="GO:0008270">
    <property type="term" value="F:zinc ion binding"/>
    <property type="evidence" value="ECO:0007669"/>
    <property type="project" value="UniProtKB-KW"/>
</dbReference>
<keyword evidence="6" id="KW-0175">Coiled coil</keyword>
<dbReference type="InterPro" id="IPR021896">
    <property type="entry name" value="THAP9-like_HTH"/>
</dbReference>
<keyword evidence="9" id="KW-1185">Reference proteome</keyword>
<dbReference type="Pfam" id="PF21787">
    <property type="entry name" value="TNP-like_RNaseH_N"/>
    <property type="match status" value="1"/>
</dbReference>
<dbReference type="Pfam" id="PF05485">
    <property type="entry name" value="THAP"/>
    <property type="match status" value="1"/>
</dbReference>
<dbReference type="InterPro" id="IPR048365">
    <property type="entry name" value="TNP-like_RNaseH_N"/>
</dbReference>
<dbReference type="Pfam" id="PF21788">
    <property type="entry name" value="TNP-like_GBD"/>
    <property type="match status" value="1"/>
</dbReference>
<feature type="domain" description="THAP-type" evidence="7">
    <location>
        <begin position="1"/>
        <end position="84"/>
    </location>
</feature>
<feature type="coiled-coil region" evidence="6">
    <location>
        <begin position="203"/>
        <end position="244"/>
    </location>
</feature>
<keyword evidence="4 5" id="KW-0238">DNA-binding</keyword>
<dbReference type="SMART" id="SM00980">
    <property type="entry name" value="THAP"/>
    <property type="match status" value="1"/>
</dbReference>
<dbReference type="PANTHER" id="PTHR47577">
    <property type="entry name" value="THAP DOMAIN-CONTAINING PROTEIN 6"/>
    <property type="match status" value="1"/>
</dbReference>
<feature type="non-terminal residue" evidence="8">
    <location>
        <position position="911"/>
    </location>
</feature>
<dbReference type="InterPro" id="IPR048367">
    <property type="entry name" value="TNP-like_RNaseH_C"/>
</dbReference>
<evidence type="ECO:0000256" key="2">
    <source>
        <dbReference type="ARBA" id="ARBA00022771"/>
    </source>
</evidence>
<name>A0A6G0YK04_APHCR</name>
<dbReference type="Pfam" id="PF12017">
    <property type="entry name" value="Tnp_P_element"/>
    <property type="match status" value="1"/>
</dbReference>
<evidence type="ECO:0000256" key="6">
    <source>
        <dbReference type="SAM" id="Coils"/>
    </source>
</evidence>
<dbReference type="InterPro" id="IPR038441">
    <property type="entry name" value="THAP_Znf_sf"/>
</dbReference>
<dbReference type="Proteomes" id="UP000478052">
    <property type="component" value="Unassembled WGS sequence"/>
</dbReference>
<keyword evidence="2 5" id="KW-0863">Zinc-finger</keyword>
<evidence type="ECO:0000313" key="8">
    <source>
        <dbReference type="EMBL" id="KAF0757214.1"/>
    </source>
</evidence>
<keyword evidence="1" id="KW-0479">Metal-binding</keyword>
<protein>
    <submittedName>
        <fullName evidence="8">THAP-type domain-containing protein</fullName>
    </submittedName>
</protein>
<dbReference type="Pfam" id="PF21789">
    <property type="entry name" value="TNP-like_RNaseH_C"/>
    <property type="match status" value="1"/>
</dbReference>
<comment type="caution">
    <text evidence="8">The sequence shown here is derived from an EMBL/GenBank/DDBJ whole genome shotgun (WGS) entry which is preliminary data.</text>
</comment>
<dbReference type="Gene3D" id="6.20.210.20">
    <property type="entry name" value="THAP domain"/>
    <property type="match status" value="1"/>
</dbReference>
<dbReference type="SUPFAM" id="SSF57716">
    <property type="entry name" value="Glucocorticoid receptor-like (DNA-binding domain)"/>
    <property type="match status" value="1"/>
</dbReference>
<dbReference type="PROSITE" id="PS50950">
    <property type="entry name" value="ZF_THAP"/>
    <property type="match status" value="1"/>
</dbReference>
<reference evidence="8 9" key="1">
    <citation type="submission" date="2019-08" db="EMBL/GenBank/DDBJ databases">
        <title>Whole genome of Aphis craccivora.</title>
        <authorList>
            <person name="Voronova N.V."/>
            <person name="Shulinski R.S."/>
            <person name="Bandarenka Y.V."/>
            <person name="Zhorov D.G."/>
            <person name="Warner D."/>
        </authorList>
    </citation>
    <scope>NUCLEOTIDE SEQUENCE [LARGE SCALE GENOMIC DNA]</scope>
    <source>
        <strain evidence="8">180601</strain>
        <tissue evidence="8">Whole Body</tissue>
    </source>
</reference>
<keyword evidence="3" id="KW-0862">Zinc</keyword>
<evidence type="ECO:0000313" key="9">
    <source>
        <dbReference type="Proteomes" id="UP000478052"/>
    </source>
</evidence>
<sequence length="911" mass="103930">MVQYCNVKGCNTISGQGIKMHKLPKNEDIRSKWIAAISHHDLKFKILKSFSVCELHFRSEDYHIPFTSISNTVQLKKDAVPSIFNKNDSLILLPCTDSSTSTLNMVEVIDDNFSYNENIQGNDHKLSTPSTSHAQPSDQCIAHYDVSKSPKNNDLIDNDDSFITTPTSSKRKRKVFWGDFKTVDDIETPNSRLKYWHASQNVITEQKKTITSLRQINEKLLKQVKTLNNLIDHLKNDKKIISDNCFSVIKESLPVAESELVMKQLNMTSNSKITPELRTFAVTLHFYSPAAYNYVRDSFNKTLPHPSTIRKWYTTVDGTPGFTDECLKAVEIKVKEMKEKNKKLICGLIIDEMCIREDVHFNGSRLQGYINFGQGSEDSDSLPMAKEALVFLVVALNSNWKVPVGYFLTNSLTAQEKANLVTTCLQNLNDVGAIIKTLTFDGAASNISMAKYLGVDLSSNLEPTFQHPSTLENVHIYLDAAHMLKLVRNTLGDWRVLKNQSNGLINWKLFINLVDLQENGGLHLATKIRRRHVMYHKEKMKVSLAAQTFSASVADALTFCEGKKYPGFENSGPTIEFCKYVNNIFDFLNTRNFLGKVKHKRPVYIEQENEINEFINDAIKYIESLKDFNNTPVIDSRRKTGFRGLIVCLKSTRNLFYDIIQTKQLDFILTYKMSQDHIEMLFSAIRSRGGFNNNPSAAQFEAAYKKLLIHTNLSVSKEANCTPQDSTNILYVSSVLKKKPDNFLDVLCVEEEENIGVEYDILDYSPGLDYKHSVIEHIAGFVSKKIMKFFNCMECKEVVINENDSKTYTLIDIKNRGGLTKPSEDVIKLCEIAEKVFMSRIHSTLNSHKNPIDFLVVKVMSNININEYFKSLSDHIYTQSPINNHLLQLIKIISKHYLTIRLHHYNNEGCY</sequence>
<evidence type="ECO:0000256" key="5">
    <source>
        <dbReference type="PROSITE-ProRule" id="PRU00309"/>
    </source>
</evidence>